<evidence type="ECO:0000313" key="16">
    <source>
        <dbReference type="Proteomes" id="UP000434101"/>
    </source>
</evidence>
<comment type="pathway">
    <text evidence="1 12">Cofactor biosynthesis; coenzyme A biosynthesis.</text>
</comment>
<reference evidence="15 16" key="1">
    <citation type="submission" date="2020-01" db="EMBL/GenBank/DDBJ databases">
        <title>Natronorubrum sp. JWXQ-INN 674 isolated from Inner Mongolia Autonomous Region of China.</title>
        <authorList>
            <person name="Xue Q."/>
        </authorList>
    </citation>
    <scope>NUCLEOTIDE SEQUENCE [LARGE SCALE GENOMIC DNA]</scope>
    <source>
        <strain evidence="15 16">JWXQ-INN-674</strain>
    </source>
</reference>
<keyword evidence="6 12" id="KW-0173">Coenzyme A biosynthesis</keyword>
<dbReference type="Pfam" id="PF08546">
    <property type="entry name" value="ApbA_C"/>
    <property type="match status" value="1"/>
</dbReference>
<dbReference type="Gene3D" id="1.10.1040.10">
    <property type="entry name" value="N-(1-d-carboxylethyl)-l-norvaline Dehydrogenase, domain 2"/>
    <property type="match status" value="1"/>
</dbReference>
<dbReference type="RefSeq" id="WP_160065491.1">
    <property type="nucleotide sequence ID" value="NZ_WUYX01000033.1"/>
</dbReference>
<dbReference type="SUPFAM" id="SSF48179">
    <property type="entry name" value="6-phosphogluconate dehydrogenase C-terminal domain-like"/>
    <property type="match status" value="1"/>
</dbReference>
<accession>A0A6B0VLE4</accession>
<evidence type="ECO:0000256" key="5">
    <source>
        <dbReference type="ARBA" id="ARBA00022857"/>
    </source>
</evidence>
<comment type="similarity">
    <text evidence="2 12">Belongs to the ketopantoate reductase family.</text>
</comment>
<feature type="domain" description="Ketopantoate reductase N-terminal" evidence="13">
    <location>
        <begin position="3"/>
        <end position="145"/>
    </location>
</feature>
<dbReference type="GO" id="GO:0005737">
    <property type="term" value="C:cytoplasm"/>
    <property type="evidence" value="ECO:0007669"/>
    <property type="project" value="TreeGrafter"/>
</dbReference>
<keyword evidence="16" id="KW-1185">Reference proteome</keyword>
<dbReference type="OrthoDB" id="201845at2157"/>
<keyword evidence="7 12" id="KW-0560">Oxidoreductase</keyword>
<dbReference type="Gene3D" id="3.40.50.720">
    <property type="entry name" value="NAD(P)-binding Rossmann-like Domain"/>
    <property type="match status" value="1"/>
</dbReference>
<dbReference type="InterPro" id="IPR036291">
    <property type="entry name" value="NAD(P)-bd_dom_sf"/>
</dbReference>
<comment type="function">
    <text evidence="11">Catalyzes the NAD(P)H-dependent reduction of ketopantoate into pantoic acid.</text>
</comment>
<feature type="domain" description="Ketopantoate reductase C-terminal" evidence="14">
    <location>
        <begin position="175"/>
        <end position="293"/>
    </location>
</feature>
<evidence type="ECO:0000256" key="6">
    <source>
        <dbReference type="ARBA" id="ARBA00022993"/>
    </source>
</evidence>
<dbReference type="InterPro" id="IPR003710">
    <property type="entry name" value="ApbA"/>
</dbReference>
<evidence type="ECO:0000256" key="12">
    <source>
        <dbReference type="RuleBase" id="RU362068"/>
    </source>
</evidence>
<keyword evidence="5 12" id="KW-0521">NADP</keyword>
<dbReference type="Pfam" id="PF02558">
    <property type="entry name" value="ApbA"/>
    <property type="match status" value="1"/>
</dbReference>
<dbReference type="EC" id="1.1.1.169" evidence="3 12"/>
<dbReference type="GO" id="GO:0008677">
    <property type="term" value="F:2-dehydropantoate 2-reductase activity"/>
    <property type="evidence" value="ECO:0007669"/>
    <property type="project" value="UniProtKB-EC"/>
</dbReference>
<evidence type="ECO:0000259" key="13">
    <source>
        <dbReference type="Pfam" id="PF02558"/>
    </source>
</evidence>
<evidence type="ECO:0000256" key="8">
    <source>
        <dbReference type="ARBA" id="ARBA00032024"/>
    </source>
</evidence>
<dbReference type="InterPro" id="IPR013328">
    <property type="entry name" value="6PGD_dom2"/>
</dbReference>
<dbReference type="Proteomes" id="UP000434101">
    <property type="component" value="Unassembled WGS sequence"/>
</dbReference>
<comment type="caution">
    <text evidence="15">The sequence shown here is derived from an EMBL/GenBank/DDBJ whole genome shotgun (WGS) entry which is preliminary data.</text>
</comment>
<evidence type="ECO:0000313" key="15">
    <source>
        <dbReference type="EMBL" id="MXV62671.1"/>
    </source>
</evidence>
<dbReference type="PANTHER" id="PTHR43765:SF2">
    <property type="entry name" value="2-DEHYDROPANTOATE 2-REDUCTASE"/>
    <property type="match status" value="1"/>
</dbReference>
<sequence>MDIVVFGAGSLGSLVGGILARDSSNEVTLVARDAHADAVAESGLELVGKLEATVDPAATTDGRGLEADLAIVTVKSFDTAAAAEVLETGSYGSVLSLQNGMGNEEALAARLECPILAGTASYGAILRDPGVVECTGIGEIVLGARTGGPSAHADRIGDLFASAGLETTVAADMPRRLWEKLAVNAGINAVTALTRTENGAVLEADTNDLARTATRETARVARAVDVRLSNRTALDAMEDVAAATAGNTSSMHQDVLAARRTEIDAINGYVVDRAAERELEVPTNRLLASLVRTWERGRGLRE</sequence>
<evidence type="ECO:0000256" key="10">
    <source>
        <dbReference type="ARBA" id="ARBA00048196"/>
    </source>
</evidence>
<evidence type="ECO:0000256" key="9">
    <source>
        <dbReference type="ARBA" id="ARBA00047506"/>
    </source>
</evidence>
<evidence type="ECO:0000256" key="4">
    <source>
        <dbReference type="ARBA" id="ARBA00019465"/>
    </source>
</evidence>
<dbReference type="UniPathway" id="UPA00241"/>
<dbReference type="InterPro" id="IPR013752">
    <property type="entry name" value="KPA_reductase"/>
</dbReference>
<dbReference type="InterPro" id="IPR013332">
    <property type="entry name" value="KPR_N"/>
</dbReference>
<dbReference type="FunFam" id="1.10.1040.10:FF:000017">
    <property type="entry name" value="2-dehydropantoate 2-reductase"/>
    <property type="match status" value="1"/>
</dbReference>
<evidence type="ECO:0000256" key="11">
    <source>
        <dbReference type="ARBA" id="ARBA00056765"/>
    </source>
</evidence>
<comment type="function">
    <text evidence="12">Catalyzes the NADPH-dependent reduction of ketopantoate into pantoic acid.</text>
</comment>
<evidence type="ECO:0000256" key="2">
    <source>
        <dbReference type="ARBA" id="ARBA00007870"/>
    </source>
</evidence>
<comment type="catalytic activity">
    <reaction evidence="10">
        <text>(R)-pantoate + NAD(+) = 2-dehydropantoate + NADH + H(+)</text>
        <dbReference type="Rhea" id="RHEA:61292"/>
        <dbReference type="ChEBI" id="CHEBI:11561"/>
        <dbReference type="ChEBI" id="CHEBI:15378"/>
        <dbReference type="ChEBI" id="CHEBI:15980"/>
        <dbReference type="ChEBI" id="CHEBI:57540"/>
        <dbReference type="ChEBI" id="CHEBI:57945"/>
    </reaction>
    <physiologicalReaction direction="right-to-left" evidence="10">
        <dbReference type="Rhea" id="RHEA:61294"/>
    </physiologicalReaction>
</comment>
<dbReference type="NCBIfam" id="TIGR00745">
    <property type="entry name" value="apbA_panE"/>
    <property type="match status" value="1"/>
</dbReference>
<dbReference type="GO" id="GO:0015937">
    <property type="term" value="P:coenzyme A biosynthetic process"/>
    <property type="evidence" value="ECO:0007669"/>
    <property type="project" value="UniProtKB-UniPathway"/>
</dbReference>
<dbReference type="InterPro" id="IPR050838">
    <property type="entry name" value="Ketopantoate_reductase"/>
</dbReference>
<gene>
    <name evidence="15" type="ORF">GS429_11460</name>
</gene>
<dbReference type="EMBL" id="WUYX01000033">
    <property type="protein sequence ID" value="MXV62671.1"/>
    <property type="molecule type" value="Genomic_DNA"/>
</dbReference>
<evidence type="ECO:0000256" key="7">
    <source>
        <dbReference type="ARBA" id="ARBA00023002"/>
    </source>
</evidence>
<dbReference type="GO" id="GO:0050661">
    <property type="term" value="F:NADP binding"/>
    <property type="evidence" value="ECO:0007669"/>
    <property type="project" value="TreeGrafter"/>
</dbReference>
<evidence type="ECO:0000259" key="14">
    <source>
        <dbReference type="Pfam" id="PF08546"/>
    </source>
</evidence>
<proteinExistence type="inferred from homology"/>
<organism evidence="15 16">
    <name type="scientific">Natronorubrum halalkaliphilum</name>
    <dbReference type="NCBI Taxonomy" id="2691917"/>
    <lineage>
        <taxon>Archaea</taxon>
        <taxon>Methanobacteriati</taxon>
        <taxon>Methanobacteriota</taxon>
        <taxon>Stenosarchaea group</taxon>
        <taxon>Halobacteria</taxon>
        <taxon>Halobacteriales</taxon>
        <taxon>Natrialbaceae</taxon>
        <taxon>Natronorubrum</taxon>
    </lineage>
</organism>
<evidence type="ECO:0000256" key="1">
    <source>
        <dbReference type="ARBA" id="ARBA00004724"/>
    </source>
</evidence>
<dbReference type="GO" id="GO:0015940">
    <property type="term" value="P:pantothenate biosynthetic process"/>
    <property type="evidence" value="ECO:0007669"/>
    <property type="project" value="InterPro"/>
</dbReference>
<dbReference type="InterPro" id="IPR008927">
    <property type="entry name" value="6-PGluconate_DH-like_C_sf"/>
</dbReference>
<dbReference type="AlphaFoldDB" id="A0A6B0VLE4"/>
<dbReference type="PANTHER" id="PTHR43765">
    <property type="entry name" value="2-DEHYDROPANTOATE 2-REDUCTASE-RELATED"/>
    <property type="match status" value="1"/>
</dbReference>
<evidence type="ECO:0000256" key="3">
    <source>
        <dbReference type="ARBA" id="ARBA00013014"/>
    </source>
</evidence>
<dbReference type="SUPFAM" id="SSF51735">
    <property type="entry name" value="NAD(P)-binding Rossmann-fold domains"/>
    <property type="match status" value="1"/>
</dbReference>
<protein>
    <recommendedName>
        <fullName evidence="4 12">2-dehydropantoate 2-reductase</fullName>
        <ecNumber evidence="3 12">1.1.1.169</ecNumber>
    </recommendedName>
    <alternativeName>
        <fullName evidence="8 12">Ketopantoate reductase</fullName>
    </alternativeName>
</protein>
<name>A0A6B0VLE4_9EURY</name>
<comment type="catalytic activity">
    <reaction evidence="9">
        <text>(R)-pantoate + NADP(+) = 2-dehydropantoate + NADPH + H(+)</text>
        <dbReference type="Rhea" id="RHEA:16233"/>
        <dbReference type="ChEBI" id="CHEBI:11561"/>
        <dbReference type="ChEBI" id="CHEBI:15378"/>
        <dbReference type="ChEBI" id="CHEBI:15980"/>
        <dbReference type="ChEBI" id="CHEBI:57783"/>
        <dbReference type="ChEBI" id="CHEBI:58349"/>
        <dbReference type="EC" id="1.1.1.169"/>
    </reaction>
    <physiologicalReaction direction="right-to-left" evidence="9">
        <dbReference type="Rhea" id="RHEA:16235"/>
    </physiologicalReaction>
</comment>